<dbReference type="Proteomes" id="UP001634007">
    <property type="component" value="Unassembled WGS sequence"/>
</dbReference>
<dbReference type="InterPro" id="IPR001680">
    <property type="entry name" value="WD40_rpt"/>
</dbReference>
<gene>
    <name evidence="6" type="ORF">ACJRO7_025276</name>
</gene>
<feature type="chain" id="PRO_5044864639" description="BCAS3 domain-containing protein" evidence="3">
    <location>
        <begin position="28"/>
        <end position="911"/>
    </location>
</feature>
<feature type="domain" description="BCAS3 WD40" evidence="5">
    <location>
        <begin position="100"/>
        <end position="502"/>
    </location>
</feature>
<keyword evidence="3" id="KW-0732">Signal</keyword>
<evidence type="ECO:0000256" key="2">
    <source>
        <dbReference type="SAM" id="MobiDB-lite"/>
    </source>
</evidence>
<comment type="caution">
    <text evidence="6">The sequence shown here is derived from an EMBL/GenBank/DDBJ whole genome shotgun (WGS) entry which is preliminary data.</text>
</comment>
<feature type="domain" description="BCAS3" evidence="4">
    <location>
        <begin position="642"/>
        <end position="787"/>
    </location>
</feature>
<comment type="subcellular location">
    <subcellularLocation>
        <location evidence="1">Preautophagosomal structure</location>
    </subcellularLocation>
</comment>
<name>A0ABD3KCZ7_EUCGL</name>
<protein>
    <recommendedName>
        <fullName evidence="8">BCAS3 domain-containing protein</fullName>
    </recommendedName>
</protein>
<dbReference type="PANTHER" id="PTHR13268">
    <property type="entry name" value="BREAST CARCINOMA AMPLIFIED SEQUENCE 3"/>
    <property type="match status" value="1"/>
</dbReference>
<feature type="region of interest" description="Disordered" evidence="2">
    <location>
        <begin position="860"/>
        <end position="911"/>
    </location>
</feature>
<evidence type="ECO:0000313" key="7">
    <source>
        <dbReference type="Proteomes" id="UP001634007"/>
    </source>
</evidence>
<evidence type="ECO:0008006" key="8">
    <source>
        <dbReference type="Google" id="ProtNLM"/>
    </source>
</evidence>
<dbReference type="Pfam" id="PF21034">
    <property type="entry name" value="BCAS3_WD40"/>
    <property type="match status" value="1"/>
</dbReference>
<dbReference type="EMBL" id="JBJKBG010000006">
    <property type="protein sequence ID" value="KAL3736289.1"/>
    <property type="molecule type" value="Genomic_DNA"/>
</dbReference>
<accession>A0ABD3KCZ7</accession>
<dbReference type="SUPFAM" id="SSF50978">
    <property type="entry name" value="WD40 repeat-like"/>
    <property type="match status" value="1"/>
</dbReference>
<feature type="compositionally biased region" description="Basic and acidic residues" evidence="2">
    <location>
        <begin position="870"/>
        <end position="881"/>
    </location>
</feature>
<dbReference type="Pfam" id="PF12490">
    <property type="entry name" value="BCAS3"/>
    <property type="match status" value="1"/>
</dbReference>
<keyword evidence="7" id="KW-1185">Reference proteome</keyword>
<dbReference type="InterPro" id="IPR022175">
    <property type="entry name" value="BCAS3_dom"/>
</dbReference>
<dbReference type="Gene3D" id="2.130.10.10">
    <property type="entry name" value="YVTN repeat-like/Quinoprotein amine dehydrogenase"/>
    <property type="match status" value="1"/>
</dbReference>
<feature type="signal peptide" evidence="3">
    <location>
        <begin position="1"/>
        <end position="27"/>
    </location>
</feature>
<dbReference type="PANTHER" id="PTHR13268:SF7">
    <property type="entry name" value="AUTOPHAGY-RELATED PROTEIN 18F"/>
    <property type="match status" value="1"/>
</dbReference>
<evidence type="ECO:0000259" key="5">
    <source>
        <dbReference type="Pfam" id="PF21034"/>
    </source>
</evidence>
<evidence type="ECO:0000256" key="1">
    <source>
        <dbReference type="ARBA" id="ARBA00004329"/>
    </source>
</evidence>
<feature type="region of interest" description="Disordered" evidence="2">
    <location>
        <begin position="803"/>
        <end position="822"/>
    </location>
</feature>
<dbReference type="InterPro" id="IPR048382">
    <property type="entry name" value="BCAS3_WD40"/>
</dbReference>
<dbReference type="AlphaFoldDB" id="A0ABD3KCZ7"/>
<feature type="compositionally biased region" description="Acidic residues" evidence="2">
    <location>
        <begin position="902"/>
        <end position="911"/>
    </location>
</feature>
<evidence type="ECO:0000313" key="6">
    <source>
        <dbReference type="EMBL" id="KAL3736289.1"/>
    </source>
</evidence>
<dbReference type="InterPro" id="IPR045142">
    <property type="entry name" value="BCAS3-like"/>
</dbReference>
<organism evidence="6 7">
    <name type="scientific">Eucalyptus globulus</name>
    <name type="common">Tasmanian blue gum</name>
    <dbReference type="NCBI Taxonomy" id="34317"/>
    <lineage>
        <taxon>Eukaryota</taxon>
        <taxon>Viridiplantae</taxon>
        <taxon>Streptophyta</taxon>
        <taxon>Embryophyta</taxon>
        <taxon>Tracheophyta</taxon>
        <taxon>Spermatophyta</taxon>
        <taxon>Magnoliopsida</taxon>
        <taxon>eudicotyledons</taxon>
        <taxon>Gunneridae</taxon>
        <taxon>Pentapetalae</taxon>
        <taxon>rosids</taxon>
        <taxon>malvids</taxon>
        <taxon>Myrtales</taxon>
        <taxon>Myrtaceae</taxon>
        <taxon>Myrtoideae</taxon>
        <taxon>Eucalypteae</taxon>
        <taxon>Eucalyptus</taxon>
    </lineage>
</organism>
<proteinExistence type="predicted"/>
<sequence>MIIAELGESAVVFLPWLLLTLISPASGMRNSDGQKTRGDNSPRSGRVSGFIPSSFRAISSYLRIVSSGASTVARSAASVASSIVDRDDDSGHDLVLWAGFDKLEGKGDVNRRVLLLGYRSGFQVWDVEEADDVRDLVSRHDGPVSFMQVLPNPISSTKLEDKFCESRPLLVLCGDSSGGTNFQDGFTTHHNGNIPNNNDNTFVPTTVRFYSLRSQSYVHVLKFRSAVYSVRCSSRVVAISQAAQIHCFHATSLERAYTILTNPVVSGSPGFSGVGYGPLAVGPRWLAYSGSPVVISNSGRVTPQPLQSSTSSSGLVSNGSLAAHYAKESSKHLAAGIVTLGDMGYKKLSRYYSDLLPDSSSPQSGNCGRNGVEVVNGYPQDANYVGMVIVRDIISKSVVAQFKAHKSHVSALCFDPSGTILVTASVTGHNINVFKITPVFAGTSTSSDVGSSCVHLYRLQRGFTNAVIQDISFSDDSCWIMISSSRGTSHLFAIDPSGGSVSFQSAESTFAAQNGGLVATKSAVRWPPTADLQMPSQQNVCVAGNPVTLSAISRIRNGSNGWRGTVSGAAAVATGRFHSLPGVIASCFHICKRSDSYADRNSSKSKYHLLVFSPSGCMIQYALQVSTGLDPISTLAEVGNAYESAVDCDGRMVVEAIQKWNICQKHTRREREDNFDIYGENGSADSKKIYPEGIIKESCNSVVGIDAAAKMRISSEEKHHFYISEAELQMHQAQIPSWAKPGIIFQVMLAEDVSSYEENASEGEIEIEKISTHVIEARSKDLVPVFDYLQMSKNQHARMVNTNSNSNGRVQHQPSALSERGSFSCRSSLKGSGFAVAQQDSIEETALYGLMMPKESKDFVNSNVSMNPETRPETVNKREGMNLEDPLENVNSNKEGLRMENNFEDEGDELD</sequence>
<evidence type="ECO:0000256" key="3">
    <source>
        <dbReference type="SAM" id="SignalP"/>
    </source>
</evidence>
<dbReference type="GO" id="GO:0000407">
    <property type="term" value="C:phagophore assembly site"/>
    <property type="evidence" value="ECO:0007669"/>
    <property type="project" value="UniProtKB-SubCell"/>
</dbReference>
<dbReference type="SMART" id="SM00320">
    <property type="entry name" value="WD40"/>
    <property type="match status" value="2"/>
</dbReference>
<feature type="compositionally biased region" description="Polar residues" evidence="2">
    <location>
        <begin position="803"/>
        <end position="816"/>
    </location>
</feature>
<reference evidence="6 7" key="1">
    <citation type="submission" date="2024-11" db="EMBL/GenBank/DDBJ databases">
        <title>Chromosome-level genome assembly of Eucalyptus globulus Labill. provides insights into its genome evolution.</title>
        <authorList>
            <person name="Li X."/>
        </authorList>
    </citation>
    <scope>NUCLEOTIDE SEQUENCE [LARGE SCALE GENOMIC DNA]</scope>
    <source>
        <strain evidence="6">CL2024</strain>
        <tissue evidence="6">Fresh tender leaves</tissue>
    </source>
</reference>
<dbReference type="InterPro" id="IPR015943">
    <property type="entry name" value="WD40/YVTN_repeat-like_dom_sf"/>
</dbReference>
<evidence type="ECO:0000259" key="4">
    <source>
        <dbReference type="Pfam" id="PF12490"/>
    </source>
</evidence>
<dbReference type="InterPro" id="IPR036322">
    <property type="entry name" value="WD40_repeat_dom_sf"/>
</dbReference>